<evidence type="ECO:0000256" key="3">
    <source>
        <dbReference type="ARBA" id="ARBA00022827"/>
    </source>
</evidence>
<dbReference type="NCBIfam" id="TIGR00275">
    <property type="entry name" value="aminoacetone oxidase family FAD-binding enzyme"/>
    <property type="match status" value="1"/>
</dbReference>
<accession>A0A937CWD2</accession>
<dbReference type="PANTHER" id="PTHR42887:SF1">
    <property type="entry name" value="BLR3961 PROTEIN"/>
    <property type="match status" value="1"/>
</dbReference>
<dbReference type="InterPro" id="IPR057661">
    <property type="entry name" value="RsdA/BaiN/AoA(So)_Rossmann"/>
</dbReference>
<gene>
    <name evidence="6" type="ORF">JKG68_05320</name>
</gene>
<feature type="domain" description="RsdA/BaiN/AoA(So)-like insert" evidence="5">
    <location>
        <begin position="197"/>
        <end position="346"/>
    </location>
</feature>
<dbReference type="SUPFAM" id="SSF160996">
    <property type="entry name" value="HI0933 insert domain-like"/>
    <property type="match status" value="1"/>
</dbReference>
<feature type="domain" description="RsdA/BaiN/AoA(So)-like Rossmann fold-like" evidence="4">
    <location>
        <begin position="10"/>
        <end position="398"/>
    </location>
</feature>
<proteinExistence type="predicted"/>
<keyword evidence="2" id="KW-0285">Flavoprotein</keyword>
<dbReference type="InterPro" id="IPR023166">
    <property type="entry name" value="BaiN-like_dom_sf"/>
</dbReference>
<evidence type="ECO:0000256" key="1">
    <source>
        <dbReference type="ARBA" id="ARBA00001974"/>
    </source>
</evidence>
<protein>
    <submittedName>
        <fullName evidence="6">TIGR03862 family flavoprotein</fullName>
    </submittedName>
</protein>
<dbReference type="PRINTS" id="PR00419">
    <property type="entry name" value="ADXRDTASE"/>
</dbReference>
<comment type="cofactor">
    <cofactor evidence="1">
        <name>FAD</name>
        <dbReference type="ChEBI" id="CHEBI:57692"/>
    </cofactor>
</comment>
<keyword evidence="3" id="KW-0274">FAD</keyword>
<dbReference type="InterPro" id="IPR036188">
    <property type="entry name" value="FAD/NAD-bd_sf"/>
</dbReference>
<dbReference type="AlphaFoldDB" id="A0A937CWD2"/>
<organism evidence="6 7">
    <name type="scientific">Microvirga aerilata</name>
    <dbReference type="NCBI Taxonomy" id="670292"/>
    <lineage>
        <taxon>Bacteria</taxon>
        <taxon>Pseudomonadati</taxon>
        <taxon>Pseudomonadota</taxon>
        <taxon>Alphaproteobacteria</taxon>
        <taxon>Hyphomicrobiales</taxon>
        <taxon>Methylobacteriaceae</taxon>
        <taxon>Microvirga</taxon>
    </lineage>
</organism>
<dbReference type="NCBIfam" id="TIGR03862">
    <property type="entry name" value="flavo_PP4765"/>
    <property type="match status" value="1"/>
</dbReference>
<evidence type="ECO:0000313" key="6">
    <source>
        <dbReference type="EMBL" id="MBL0403378.1"/>
    </source>
</evidence>
<evidence type="ECO:0000256" key="2">
    <source>
        <dbReference type="ARBA" id="ARBA00022630"/>
    </source>
</evidence>
<dbReference type="InterPro" id="IPR055178">
    <property type="entry name" value="RsdA/BaiN/AoA(So)-like_dom"/>
</dbReference>
<dbReference type="InterPro" id="IPR022460">
    <property type="entry name" value="Flavoprotein_PP4765"/>
</dbReference>
<dbReference type="SUPFAM" id="SSF51905">
    <property type="entry name" value="FAD/NAD(P)-binding domain"/>
    <property type="match status" value="1"/>
</dbReference>
<dbReference type="Gene3D" id="3.50.50.60">
    <property type="entry name" value="FAD/NAD(P)-binding domain"/>
    <property type="match status" value="1"/>
</dbReference>
<reference evidence="6" key="1">
    <citation type="submission" date="2021-01" db="EMBL/GenBank/DDBJ databases">
        <title>Microvirga sp.</title>
        <authorList>
            <person name="Kim M.K."/>
        </authorList>
    </citation>
    <scope>NUCLEOTIDE SEQUENCE</scope>
    <source>
        <strain evidence="6">5420S-16</strain>
    </source>
</reference>
<comment type="caution">
    <text evidence="6">The sequence shown here is derived from an EMBL/GenBank/DDBJ whole genome shotgun (WGS) entry which is preliminary data.</text>
</comment>
<dbReference type="Pfam" id="PF22780">
    <property type="entry name" value="HI0933_like_1st"/>
    <property type="match status" value="1"/>
</dbReference>
<dbReference type="PANTHER" id="PTHR42887">
    <property type="entry name" value="OS12G0638800 PROTEIN"/>
    <property type="match status" value="1"/>
</dbReference>
<dbReference type="RefSeq" id="WP_202056654.1">
    <property type="nucleotide sequence ID" value="NZ_JAEQMY010000005.1"/>
</dbReference>
<dbReference type="Proteomes" id="UP000605848">
    <property type="component" value="Unassembled WGS sequence"/>
</dbReference>
<dbReference type="Gene3D" id="2.40.30.10">
    <property type="entry name" value="Translation factors"/>
    <property type="match status" value="1"/>
</dbReference>
<dbReference type="Gene3D" id="1.10.8.260">
    <property type="entry name" value="HI0933 insert domain-like"/>
    <property type="match status" value="1"/>
</dbReference>
<name>A0A937CWD2_9HYPH</name>
<dbReference type="InterPro" id="IPR004792">
    <property type="entry name" value="BaiN-like"/>
</dbReference>
<dbReference type="EMBL" id="JAEQMY010000005">
    <property type="protein sequence ID" value="MBL0403378.1"/>
    <property type="molecule type" value="Genomic_DNA"/>
</dbReference>
<sequence length="422" mass="44848">MPSKSSPPEAAIVGGGPAGLVAAEVLARAGVAVTVYDRMPSVGRKLLMAGRGGLNLTHSEEFERFLSRYAEAQPQLRPLIEAFRPEDLRAWCEGLGQETFVGSSGRVFPKAFKASPLLRAWLQRLEALNVRFALRHRWQGWDEDGALVFTDAAGEPVRTQPDATILALGGASWPRLGSDGTWADLLAQRGIPVRPLRPANMGFTLPWSPFMRRHEGEPLKRIALAFEGTTVRGEAIVTADGIEGGAVYALSGPLRDAVEQRGSATVHVDLRPDVSHEILVPKLAAPRKGQSASTFLRKAAGLSPVGIGLLREASPALPSEPEALARLIKAVPLTLASTQSLDRAISSAGGVPFGELDAHLMLRRMPGVFVAGEMLDWEAPTGGYLLQATFATGIAAARGVLASFRIPDAALTSGPSSATRQT</sequence>
<evidence type="ECO:0000259" key="4">
    <source>
        <dbReference type="Pfam" id="PF03486"/>
    </source>
</evidence>
<dbReference type="Pfam" id="PF03486">
    <property type="entry name" value="HI0933_like"/>
    <property type="match status" value="1"/>
</dbReference>
<evidence type="ECO:0000313" key="7">
    <source>
        <dbReference type="Proteomes" id="UP000605848"/>
    </source>
</evidence>
<evidence type="ECO:0000259" key="5">
    <source>
        <dbReference type="Pfam" id="PF22780"/>
    </source>
</evidence>
<keyword evidence="7" id="KW-1185">Reference proteome</keyword>